<dbReference type="GO" id="GO:0003723">
    <property type="term" value="F:RNA binding"/>
    <property type="evidence" value="ECO:0007669"/>
    <property type="project" value="InterPro"/>
</dbReference>
<dbReference type="PANTHER" id="PTHR12903">
    <property type="entry name" value="MITOCHONDRIAL RIBOSOMAL PROTEIN L24"/>
    <property type="match status" value="1"/>
</dbReference>
<dbReference type="CDD" id="cd06089">
    <property type="entry name" value="KOW_RPL26"/>
    <property type="match status" value="1"/>
</dbReference>
<dbReference type="OrthoDB" id="359154at2759"/>
<evidence type="ECO:0000256" key="3">
    <source>
        <dbReference type="ARBA" id="ARBA00023274"/>
    </source>
</evidence>
<dbReference type="GO" id="GO:0006412">
    <property type="term" value="P:translation"/>
    <property type="evidence" value="ECO:0007669"/>
    <property type="project" value="InterPro"/>
</dbReference>
<dbReference type="Gene3D" id="2.30.30.30">
    <property type="match status" value="1"/>
</dbReference>
<dbReference type="Proteomes" id="UP001150904">
    <property type="component" value="Unassembled WGS sequence"/>
</dbReference>
<dbReference type="AlphaFoldDB" id="A0A9W9JHM5"/>
<evidence type="ECO:0000256" key="1">
    <source>
        <dbReference type="ARBA" id="ARBA00010618"/>
    </source>
</evidence>
<reference evidence="5" key="1">
    <citation type="submission" date="2022-12" db="EMBL/GenBank/DDBJ databases">
        <authorList>
            <person name="Petersen C."/>
        </authorList>
    </citation>
    <scope>NUCLEOTIDE SEQUENCE</scope>
    <source>
        <strain evidence="5">IBT 15544</strain>
    </source>
</reference>
<evidence type="ECO:0000313" key="5">
    <source>
        <dbReference type="EMBL" id="KAJ5195075.1"/>
    </source>
</evidence>
<dbReference type="GO" id="GO:0003735">
    <property type="term" value="F:structural constituent of ribosome"/>
    <property type="evidence" value="ECO:0007669"/>
    <property type="project" value="InterPro"/>
</dbReference>
<evidence type="ECO:0000259" key="4">
    <source>
        <dbReference type="SMART" id="SM00739"/>
    </source>
</evidence>
<dbReference type="InterPro" id="IPR014722">
    <property type="entry name" value="Rib_uL2_dom2"/>
</dbReference>
<dbReference type="RefSeq" id="XP_058305563.1">
    <property type="nucleotide sequence ID" value="XM_058455575.1"/>
</dbReference>
<gene>
    <name evidence="5" type="ORF">N7498_008513</name>
</gene>
<dbReference type="GO" id="GO:1990904">
    <property type="term" value="C:ribonucleoprotein complex"/>
    <property type="evidence" value="ECO:0007669"/>
    <property type="project" value="UniProtKB-KW"/>
</dbReference>
<dbReference type="SMART" id="SM00739">
    <property type="entry name" value="KOW"/>
    <property type="match status" value="1"/>
</dbReference>
<reference evidence="5" key="2">
    <citation type="journal article" date="2023" name="IMA Fungus">
        <title>Comparative genomic study of the Penicillium genus elucidates a diverse pangenome and 15 lateral gene transfer events.</title>
        <authorList>
            <person name="Petersen C."/>
            <person name="Sorensen T."/>
            <person name="Nielsen M.R."/>
            <person name="Sondergaard T.E."/>
            <person name="Sorensen J.L."/>
            <person name="Fitzpatrick D.A."/>
            <person name="Frisvad J.C."/>
            <person name="Nielsen K.L."/>
        </authorList>
    </citation>
    <scope>NUCLEOTIDE SEQUENCE</scope>
    <source>
        <strain evidence="5">IBT 15544</strain>
    </source>
</reference>
<keyword evidence="2" id="KW-0689">Ribosomal protein</keyword>
<comment type="similarity">
    <text evidence="1">Belongs to the universal ribosomal protein uL24 family.</text>
</comment>
<dbReference type="InterPro" id="IPR003256">
    <property type="entry name" value="Ribosomal_uL24"/>
</dbReference>
<proteinExistence type="inferred from homology"/>
<keyword evidence="3" id="KW-0687">Ribonucleoprotein</keyword>
<name>A0A9W9JHM5_9EURO</name>
<comment type="caution">
    <text evidence="5">The sequence shown here is derived from an EMBL/GenBank/DDBJ whole genome shotgun (WGS) entry which is preliminary data.</text>
</comment>
<dbReference type="InterPro" id="IPR041988">
    <property type="entry name" value="Ribosomal_uL24_KOW"/>
</dbReference>
<protein>
    <recommendedName>
        <fullName evidence="4">KOW domain-containing protein</fullName>
    </recommendedName>
</protein>
<dbReference type="GeneID" id="83182876"/>
<sequence length="364" mass="41959">MQKVIQRTAAARKQAQKKIFRAKKHEALVDRKDTTRQRREFNKALIGNAKAARQARWEDWSKGPLAPKRDAGLEATTYGTMEGQTMHPPKIPDHLRRKQILFTPGDRVCIIRGRDAGKINEISQVNEDSETVLIKDLNMADITVPEWAKSSMGIKSDILTQSMPVPIDNIRHVIALEEPETGEVKDHIIEHAYAGKPYFERPAWSRLPRFSRYVSGLDLEIPWPTEEEPDLKDGEFDTSRYEVDETSWTPSLENSPFPSSVLDELRNKYSRFRTRHDPEYVRQKVIEEYRREWLDSQSLLTPRGQLLKLRAALSAERKAARLDANGNVIMDKETNSFIDQFMSMNVSENLTKSNQKSQRTKKTV</sequence>
<evidence type="ECO:0000256" key="2">
    <source>
        <dbReference type="ARBA" id="ARBA00022980"/>
    </source>
</evidence>
<feature type="domain" description="KOW" evidence="4">
    <location>
        <begin position="101"/>
        <end position="128"/>
    </location>
</feature>
<dbReference type="Pfam" id="PF22682">
    <property type="entry name" value="Ribosomal_uL24m-like"/>
    <property type="match status" value="1"/>
</dbReference>
<evidence type="ECO:0000313" key="6">
    <source>
        <dbReference type="Proteomes" id="UP001150904"/>
    </source>
</evidence>
<dbReference type="GO" id="GO:0005840">
    <property type="term" value="C:ribosome"/>
    <property type="evidence" value="ECO:0007669"/>
    <property type="project" value="UniProtKB-KW"/>
</dbReference>
<dbReference type="SUPFAM" id="SSF50104">
    <property type="entry name" value="Translation proteins SH3-like domain"/>
    <property type="match status" value="1"/>
</dbReference>
<dbReference type="EMBL" id="JAPQKR010000015">
    <property type="protein sequence ID" value="KAJ5195075.1"/>
    <property type="molecule type" value="Genomic_DNA"/>
</dbReference>
<accession>A0A9W9JHM5</accession>
<dbReference type="InterPro" id="IPR005824">
    <property type="entry name" value="KOW"/>
</dbReference>
<keyword evidence="6" id="KW-1185">Reference proteome</keyword>
<dbReference type="InterPro" id="IPR008991">
    <property type="entry name" value="Translation_prot_SH3-like_sf"/>
</dbReference>
<organism evidence="5 6">
    <name type="scientific">Penicillium cinerascens</name>
    <dbReference type="NCBI Taxonomy" id="70096"/>
    <lineage>
        <taxon>Eukaryota</taxon>
        <taxon>Fungi</taxon>
        <taxon>Dikarya</taxon>
        <taxon>Ascomycota</taxon>
        <taxon>Pezizomycotina</taxon>
        <taxon>Eurotiomycetes</taxon>
        <taxon>Eurotiomycetidae</taxon>
        <taxon>Eurotiales</taxon>
        <taxon>Aspergillaceae</taxon>
        <taxon>Penicillium</taxon>
    </lineage>
</organism>